<organism evidence="2 3">
    <name type="scientific">Dothistroma septosporum (strain NZE10 / CBS 128990)</name>
    <name type="common">Red band needle blight fungus</name>
    <name type="synonym">Mycosphaerella pini</name>
    <dbReference type="NCBI Taxonomy" id="675120"/>
    <lineage>
        <taxon>Eukaryota</taxon>
        <taxon>Fungi</taxon>
        <taxon>Dikarya</taxon>
        <taxon>Ascomycota</taxon>
        <taxon>Pezizomycotina</taxon>
        <taxon>Dothideomycetes</taxon>
        <taxon>Dothideomycetidae</taxon>
        <taxon>Mycosphaerellales</taxon>
        <taxon>Mycosphaerellaceae</taxon>
        <taxon>Dothistroma</taxon>
    </lineage>
</organism>
<dbReference type="Proteomes" id="UP000016933">
    <property type="component" value="Unassembled WGS sequence"/>
</dbReference>
<feature type="region of interest" description="Disordered" evidence="1">
    <location>
        <begin position="122"/>
        <end position="147"/>
    </location>
</feature>
<sequence length="264" mass="29800">MARTAPQPPAGNLTEALFRRLQADFQPVNLGEEHIKNTQEALSRQQDELRARRGHRDASELGVGAGDADGEERAEVDQRAPKMQAREDKFRPVHMILRSRIGATRIAEQEITERQIELNRRHQQVDATKARKDALDDAAENTRARMEDVDRRREGIKQLETISEHGKNALDETTENVQKRLEDVERRKWAVEECESAVAAEEDRVESIEQRAARATEDLILVDDDHVIVAEGHSLDNEGGAPCEDDGRVDLDSINGRLGEVHGW</sequence>
<feature type="compositionally biased region" description="Basic and acidic residues" evidence="1">
    <location>
        <begin position="45"/>
        <end position="59"/>
    </location>
</feature>
<reference evidence="3" key="1">
    <citation type="journal article" date="2012" name="PLoS Genet.">
        <title>The genomes of the fungal plant pathogens Cladosporium fulvum and Dothistroma septosporum reveal adaptation to different hosts and lifestyles but also signatures of common ancestry.</title>
        <authorList>
            <person name="de Wit P.J.G.M."/>
            <person name="van der Burgt A."/>
            <person name="Oekmen B."/>
            <person name="Stergiopoulos I."/>
            <person name="Abd-Elsalam K.A."/>
            <person name="Aerts A.L."/>
            <person name="Bahkali A.H."/>
            <person name="Beenen H.G."/>
            <person name="Chettri P."/>
            <person name="Cox M.P."/>
            <person name="Datema E."/>
            <person name="de Vries R.P."/>
            <person name="Dhillon B."/>
            <person name="Ganley A.R."/>
            <person name="Griffiths S.A."/>
            <person name="Guo Y."/>
            <person name="Hamelin R.C."/>
            <person name="Henrissat B."/>
            <person name="Kabir M.S."/>
            <person name="Jashni M.K."/>
            <person name="Kema G."/>
            <person name="Klaubauf S."/>
            <person name="Lapidus A."/>
            <person name="Levasseur A."/>
            <person name="Lindquist E."/>
            <person name="Mehrabi R."/>
            <person name="Ohm R.A."/>
            <person name="Owen T.J."/>
            <person name="Salamov A."/>
            <person name="Schwelm A."/>
            <person name="Schijlen E."/>
            <person name="Sun H."/>
            <person name="van den Burg H.A."/>
            <person name="van Ham R.C.H.J."/>
            <person name="Zhang S."/>
            <person name="Goodwin S.B."/>
            <person name="Grigoriev I.V."/>
            <person name="Collemare J."/>
            <person name="Bradshaw R.E."/>
        </authorList>
    </citation>
    <scope>NUCLEOTIDE SEQUENCE [LARGE SCALE GENOMIC DNA]</scope>
    <source>
        <strain evidence="3">NZE10 / CBS 128990</strain>
    </source>
</reference>
<name>N1PMM3_DOTSN</name>
<dbReference type="AlphaFoldDB" id="N1PMM3"/>
<dbReference type="OMA" id="RTHYEAN"/>
<feature type="region of interest" description="Disordered" evidence="1">
    <location>
        <begin position="39"/>
        <end position="85"/>
    </location>
</feature>
<dbReference type="HOGENOM" id="CLU_1053832_0_0_1"/>
<dbReference type="EMBL" id="KB446539">
    <property type="protein sequence ID" value="EME44676.1"/>
    <property type="molecule type" value="Genomic_DNA"/>
</dbReference>
<keyword evidence="3" id="KW-1185">Reference proteome</keyword>
<accession>N1PMM3</accession>
<evidence type="ECO:0000313" key="2">
    <source>
        <dbReference type="EMBL" id="EME44676.1"/>
    </source>
</evidence>
<reference evidence="2 3" key="2">
    <citation type="journal article" date="2012" name="PLoS Pathog.">
        <title>Diverse lifestyles and strategies of plant pathogenesis encoded in the genomes of eighteen Dothideomycetes fungi.</title>
        <authorList>
            <person name="Ohm R.A."/>
            <person name="Feau N."/>
            <person name="Henrissat B."/>
            <person name="Schoch C.L."/>
            <person name="Horwitz B.A."/>
            <person name="Barry K.W."/>
            <person name="Condon B.J."/>
            <person name="Copeland A.C."/>
            <person name="Dhillon B."/>
            <person name="Glaser F."/>
            <person name="Hesse C.N."/>
            <person name="Kosti I."/>
            <person name="LaButti K."/>
            <person name="Lindquist E.A."/>
            <person name="Lucas S."/>
            <person name="Salamov A.A."/>
            <person name="Bradshaw R.E."/>
            <person name="Ciuffetti L."/>
            <person name="Hamelin R.C."/>
            <person name="Kema G.H.J."/>
            <person name="Lawrence C."/>
            <person name="Scott J.A."/>
            <person name="Spatafora J.W."/>
            <person name="Turgeon B.G."/>
            <person name="de Wit P.J.G.M."/>
            <person name="Zhong S."/>
            <person name="Goodwin S.B."/>
            <person name="Grigoriev I.V."/>
        </authorList>
    </citation>
    <scope>NUCLEOTIDE SEQUENCE [LARGE SCALE GENOMIC DNA]</scope>
    <source>
        <strain evidence="3">NZE10 / CBS 128990</strain>
    </source>
</reference>
<proteinExistence type="predicted"/>
<evidence type="ECO:0000256" key="1">
    <source>
        <dbReference type="SAM" id="MobiDB-lite"/>
    </source>
</evidence>
<feature type="compositionally biased region" description="Basic and acidic residues" evidence="1">
    <location>
        <begin position="71"/>
        <end position="85"/>
    </location>
</feature>
<gene>
    <name evidence="2" type="ORF">DOTSEDRAFT_35057</name>
</gene>
<evidence type="ECO:0000313" key="3">
    <source>
        <dbReference type="Proteomes" id="UP000016933"/>
    </source>
</evidence>
<protein>
    <submittedName>
        <fullName evidence="2">Uncharacterized protein</fullName>
    </submittedName>
</protein>